<feature type="region of interest" description="Disordered" evidence="1">
    <location>
        <begin position="604"/>
        <end position="638"/>
    </location>
</feature>
<feature type="compositionally biased region" description="Basic residues" evidence="1">
    <location>
        <begin position="310"/>
        <end position="321"/>
    </location>
</feature>
<evidence type="ECO:0000313" key="3">
    <source>
        <dbReference type="Proteomes" id="UP001151518"/>
    </source>
</evidence>
<feature type="compositionally biased region" description="Basic residues" evidence="1">
    <location>
        <begin position="4390"/>
        <end position="4411"/>
    </location>
</feature>
<feature type="region of interest" description="Disordered" evidence="1">
    <location>
        <begin position="2111"/>
        <end position="2132"/>
    </location>
</feature>
<feature type="compositionally biased region" description="Polar residues" evidence="1">
    <location>
        <begin position="2432"/>
        <end position="2448"/>
    </location>
</feature>
<feature type="region of interest" description="Disordered" evidence="1">
    <location>
        <begin position="3210"/>
        <end position="3262"/>
    </location>
</feature>
<proteinExistence type="predicted"/>
<comment type="caution">
    <text evidence="2">The sequence shown here is derived from an EMBL/GenBank/DDBJ whole genome shotgun (WGS) entry which is preliminary data.</text>
</comment>
<feature type="compositionally biased region" description="Low complexity" evidence="1">
    <location>
        <begin position="4147"/>
        <end position="4160"/>
    </location>
</feature>
<dbReference type="Proteomes" id="UP001151518">
    <property type="component" value="Unassembled WGS sequence"/>
</dbReference>
<feature type="region of interest" description="Disordered" evidence="1">
    <location>
        <begin position="3965"/>
        <end position="3986"/>
    </location>
</feature>
<feature type="region of interest" description="Disordered" evidence="1">
    <location>
        <begin position="4236"/>
        <end position="4259"/>
    </location>
</feature>
<name>A0A9W8L0N8_9FUNG</name>
<protein>
    <submittedName>
        <fullName evidence="2">Uncharacterized protein</fullName>
    </submittedName>
</protein>
<dbReference type="PANTHER" id="PTHR14918:SF3">
    <property type="entry name" value="KICSTOR COMPLEX PROTEIN SZT2"/>
    <property type="match status" value="1"/>
</dbReference>
<feature type="region of interest" description="Disordered" evidence="1">
    <location>
        <begin position="3293"/>
        <end position="3318"/>
    </location>
</feature>
<feature type="compositionally biased region" description="Polar residues" evidence="1">
    <location>
        <begin position="3614"/>
        <end position="3626"/>
    </location>
</feature>
<feature type="compositionally biased region" description="Low complexity" evidence="1">
    <location>
        <begin position="5064"/>
        <end position="5081"/>
    </location>
</feature>
<reference evidence="2" key="1">
    <citation type="submission" date="2022-07" db="EMBL/GenBank/DDBJ databases">
        <title>Phylogenomic reconstructions and comparative analyses of Kickxellomycotina fungi.</title>
        <authorList>
            <person name="Reynolds N.K."/>
            <person name="Stajich J.E."/>
            <person name="Barry K."/>
            <person name="Grigoriev I.V."/>
            <person name="Crous P."/>
            <person name="Smith M.E."/>
        </authorList>
    </citation>
    <scope>NUCLEOTIDE SEQUENCE</scope>
    <source>
        <strain evidence="2">NRRL 3115</strain>
    </source>
</reference>
<sequence>MSANKQPESDSGEGTSTVAANSATITAAAVSSARGVVMVTKDASHERNADRALWLLNNLHTPLTFSDMENPYYHVIDIIADVSTGRANGPSGGGSMNSAGSRHPLSHIHQQHRSTSYKTERQASHSMLSTPVDDISLLEESLDRKYKFTEETVFWTLNHEYNVVFVIDMSQSMYSLDPNTNNTYIQTALETLEKCLMGMIQPFAVRSMLGLPDYVVEPHICASVIGYCPRPPGSYPSEEEDRKTLPFCRTMAHAHMVTSKDMSDFIKLIRNFLFNYERELQDMLGSFPPPPPPIPFYNPSEPENVDAKQRTKRSRHSRKTHNMPSFESFRASGKAPQAGDAFAFTCDPDAPLLHSLQIADYFLKILPEICSSVFVYLTDGVVKSHFNLSKAQTITSSLVRRNTQCTFIQVGSCGGFTPESSLGFVGDNEMLFYLAASLGGRFVYASDCPDSVPPHQANFYHQVMLVRETRIARTPVRNRYDHILYGGRRLGDLPRERLNTNRDCGLQATQSGDSEFPWRATSKPPVVETVVSRYTDYNTPVNMGALIEARMNEGFSIRTINVTKFDRDGPAERVDVNLELVWQPNVTIIYRIKNMYYIGSVDNQKEEEDTNGSSSRSTPRSPDKTDDRYMLGTKHRSQRSSNQVEIVIRAYSMFTLVFLRSDYGDRAKGGIFAKVLMIHDFLKSISDKDEDLKLIYSLPQGSLGDRTKLQPPVFVPPTIKTNSGPLPTYHETIPLASRICTEEIDTSVFLKYTNWGVEHYHVYDVLNQLSKNSDNLKSLASFTYTTSVFIDTAVISSYVEGINFTETAKHGQRILSDFRAHVCQAGTWALLRDPNLSVVFLQNIFRQARQTPAFIVVRWEMATNWILRVSFALYNGTVDSRKIVMDCLPTFSESFCPEYIDLNRDSVVRAIRPLHLLPMDFDIVDKMPPSLLSTRDIGNLHTYVVEWRWTYLAREGTREDLSGEGSDSEIVRQALHRLAMALGYHRLAQDFTLINAKGESTGLTHAPDASKYDSCITFYHEREGYDCEELLLACQYQIVVDMKQSSVTARTWIEPWSARFLRMLFEDDFRLLAPLGTFQQILQPERCFQLKVPNLAEFHSKRMNMFSIMAVVNSSRIGLRMLQLPDVSPAYAVWNHPDGIDDIKVDDPTFEITLEPDPDDDLEIQILNDSGKITDRIMAKEYYKTHDREETCNMAKEKKLLIVHRGTTYGERRAILLERFMLTLIDKKDEGKYDPYIEKYRLNEYNPFILALINPGHPRKLFFSKLSIKWMTTGEFTMVAHRCFLEFALFKHCDAISVNAERFNKLRFANSIVSELMEHSPGVHQATGVPNGLDEHLYMDKWFVIRLPNNTSFLMVILPNVPLSAPNRHIQKKTSAKKTQSDETKAASNNFAASQSSEHASSESKSSAFPQEASGHRRQNSEPASPPVFTPALKDSILGDRIASSEEIKPTAINAYTLVMECSMDNTEMRRQVRTMDFGCQAPAKTKLNLRQLDVPCNDTRVLGDCFQGFVGQKDIPVPFTDYALEKIKKLERMYSEASLQTIYLALLLKRHVSHADLVASQKSTLWEKKSIDVDITAFLHSQDVARISRDIQWQAADRQSLQEKFMDLLSESFTPLPVDVDPSQGRYYYCKSTPDKRSELEICLQLAQNPLFINLQCSVEVLDGDMGHEKRLNMPIDKLPLSLELLCEHAGIPWRPPTDHFEPLEGVRVILHINCLYLPDEDLLKTTLQEHDVEAVDVELTKILQQKPDKRELENRAAQLFQETMSLSSLVDKSFDPVTIVSESGAANKDMDLLPSAVVAKQHINAQMATLKGLPHDQLELVRHCHRRFVRFIAQETLYALRDIIPATVPLLNQVWHTIATTVDEDVPSDKFEFSQNKLDLRFVIDMPDVAKRRHAVQLVMSELLKQDGAQPNYPLGKLEELGGIVYMRDVRSRSARIEASARMRARALSDTHYVAGARKADGVKEYINTGPEDLTDAIPSWFLIKPTSNLDGVRILTHNYSIVTNEVADNVLAAIRQRLMVALKAANTRLLLEELAETHRFPDLLVLPDAARAKLLHRSGSTRLGSQSSDQHTMRDGAISIAMQQSYNAQSSTAQSTTGAAVDDRAQRTNWPRDVHSPANTPAATSFYPGPSSRNPFNIASILKPYIPDSPEFYSCDEQFTHVFPLHPRISPPRAAQAVLASGMMNNRLVNQRNMFFVRDGSSIFYALLTIDRIPYVNPFGINRPSRGPKAAISLSSVPGQAATFTSPLYSTDAIMPGAHTIATTSPNATVYESYRNGSRTLLDPSIFQTSTDTTSSSASASHAQVGGTFGDDIRRRSPLIPPIGGTERGGFLSHVVSTPAMTSRGMDSIISASADGAPVSPRIGGSETALMGGNRYSLAEAVTSHHSVSATPESPSNRYLGSLLTNLEESNLAAGSSRRRVADPPRSPVISQRDGSIHAQPTSYIPQPDEARLPLGASDRRLTETQNFEADVGGRMTQFLSNVNTPNIDSLAHNDGTAIAHAEERSVPCIVLHIYGVDKPSKEMTKSLVQQIRERITVHVTMPEMSDMLLRRVALNDHDMDFLFPMCNPEPVILYMPLPRFVHDVDKLILYFRQALGEIISPFPPSDLLAKAIRRSFNHLRRRHSDDGGFRSRTGINTQVPNSLRDDIIRLMDGWEYDQQIPGRVPFEKLVYLYNFYTKSGAPPPEMTDIGTGIAIVAALPLTRERTLPKRIWESLVPQADSSMQQEALGSGGNSGLRPETQAQNADDVLTMASDAAHRTSQSSVHRRAASYFMDVVSNALTPNQQQPSNLSPAQQTSKLFQRRASHTPSLHDNQQQQSSHSSSAASLLDDGECSSVSDNSRNSETHGADGARPNNYEATRTIPPSEIAKLFSEYLRQFKEAHAYLRLEASDYANIEELMDNQVKEFEGEQVVAITLWSNASVRLDRLSAYVSRVYWNALGDYVSESILYPILYAGWGDMADPLIKIPDPFADLEPCNSTLSLSGMSSRSKSVLVPLYSKVVEERSAAQARLALLRTRDNSVPRAPSTFTENTKTQMHAMEVARQMAQYWGRQEKVPSLCYHRQNLPRVTGISHWFSDELYDVLQTMCPSMHPARFRLLENPLVLNSTDREIGDAPKSLFPAHTLRKTDARENTDVVYDLSALPKALKGTRQSYCIMCTLPLEEPSADQLQRPASSSFRGDKTHSSSVGSVSVAAYAPSRRVDTLRKHNAGVSGHHRPSARSSLSSGGGQNQMHGLGLQGWVQGDSSQNMSPSSSNLKLQQKHYYSSHKYPYSRIGDAGQQDRRSYRLPAISERRSASSGPKKMPPQSEYKPIADPETPVLSVDEITHYSSHGKSAMVSTISWLIIWLIGGELEMVGYNVSKRLWDNVCDQIKQRLERESRRKQLLGMFASHIGGIFPGFDRQARHKGLTSTWLDRNVTRDLINKFALQKQVAMDDQIHYFNIERHLSPEYLQILGLFDGSDELEKLISNPPMADMTLNDMKTELVLRQLQSEHLRWARKLTFVDYTQPYVDTRHPDTLFRIGSRYMRAYQSRLWNVLRYDELMRVAERWRQLAVLNGLSYSMGQSARMLGVDMHTFSLNSSSHEGYSIASHASYSQMPSAPAESMGTIARRTSSEQSDTRIQAPSRRDRHEEYAASRGKGKALAATAPAVTAPAAAPPAAIAAAATSPIISKDKPASEISLDNIKMVMESARLLHFVCAPLPISSTIKPAGTDLRAFKRLFNVISAMLQNLADSYINYLCSTGYAIAKRYEKEYTWKRALESLGYPPDKIASFTRAFLGRSASTFAQIRQSVESQEESLPRIIIPSAYLFANTDRSSLVTEVEVNPEMLSIRMHALGRFTPEWRSAVPGYVRSSVNQRSIKTFTFELSKFKKLLHAKSFVYDFQLRYVTYLLRSADSLILHPFTSDQQDDQLDDRLADEFQSGAAVYSSDSENGETDNPYESAESGDSDLDEVVLPSSQMPAGSGTFENKNHKGSGGSGSRRRTVAQALHVHIDLTVFFYHLSEQRYYSTRFSSRRLVKAQFPMVHRELYEYFLDHSERYYFYAEGCRPPMQHMADNSHPNDTVPAADLCTELASHSGCYRLYEGVLPDSMHTMYGSHTFGSEPGSDPESYVWQQMAGDRSSMYHSGSHGMGSRPVYGHHADGPSPSGIPIASSAPVPTSKMEYARGKSTDNDHSGGQPHLHPFNIKGRGAHLYAGPGLTTTQSYTTGVHPRLSDHRKQMAASYAAGSKRLDIPTGHVDESRPGRGHGKQNSYGTAHFGMAATSATHHVGTNTSGYSAMYVPSPSPLYANQTAKNLLHDQQHQVSAWTDQSGRSKSLEHALSEYSMCRIHLSSNDSSVRVSLMALTPDCDSCRSENNLASQRRKERQLSHAEALNGNAENSDKKTEHHRNHRHHRHHHHHHHHRNRKHGAEEQIYTENQPDSSKACNTQNQRDQACSTRALDNISDLFSPPKSKFKLGHKHSNRLYNPHATSASATDISAPRKSIGGGIGSGSVGMSGLRSDHHHKRNVLSQSSYSGGGPEMRDDQKHRYPQQQSFKRWMASLASNIITDPEVDGLCSLDNSANGDNQGGSQAQGNPGQLSYYLIVDMDPQTTIGLSNLDINDTRSRNGSLGQLPDYLSDVYGSSDDEMSLYGMRQCSKCKHLSKEAGGFKLCGTHRVLSMFQIDMRDWENKGNVWANEPTMVMEVSAIDPDEYEKEDLDVLSWIKKTAKRIIQYTAMDYHRDLNWYRIFQHIRMADLPSYLVPDDIFELIGFVERQSSMDVGAIDEAVQQLVALDIPAEHVIRSLQLRLRHLYLEPTLLMSSLHPAPQGQQPSTDGSNSQRHCNSHMNVGGAFSRSAVAGVGTTPPSSPTAEPLPLAVTRVPTIDRQSPVCAAESRNDVSTCQPDAVTSGMNVHILPSNPLCPIAAVDAHGRIVPSKSSYNIGDVLRLLSPLETRVNRRALLDPAFQKILGRYMQLDIISSPWLCKKHRCVTSAPVQKKWSFDEAAIAEDTEDRITEQQVTQRATQGRQTDISATQSTNRRVQQVQDSDGPASSTVSGRKRAHGGRAGASISLLIGTEPLSSPSMQPQQQSLSLSMTDPIPAHSFGSTTAQKVTTDAQHNTTTAATSTPAQASTDATASGTGISGFGSTATGSADCFLRPLVEALPGSLLIIDPSGDQYIARLLLLNPFACHSMLEILFERAPDGNGARLSQIRTVARDRQRDGLYEYERKHINMVLSTVSAVVWDVMTQGDSV</sequence>
<dbReference type="EMBL" id="JANBTW010000006">
    <property type="protein sequence ID" value="KAJ2680229.1"/>
    <property type="molecule type" value="Genomic_DNA"/>
</dbReference>
<feature type="region of interest" description="Disordered" evidence="1">
    <location>
        <begin position="4142"/>
        <end position="4187"/>
    </location>
</feature>
<dbReference type="GO" id="GO:0005777">
    <property type="term" value="C:peroxisome"/>
    <property type="evidence" value="ECO:0007669"/>
    <property type="project" value="InterPro"/>
</dbReference>
<feature type="region of interest" description="Disordered" evidence="1">
    <location>
        <begin position="3169"/>
        <end position="3195"/>
    </location>
</feature>
<evidence type="ECO:0000256" key="1">
    <source>
        <dbReference type="SAM" id="MobiDB-lite"/>
    </source>
</evidence>
<feature type="compositionally biased region" description="Gly residues" evidence="1">
    <location>
        <begin position="4489"/>
        <end position="4499"/>
    </location>
</feature>
<feature type="compositionally biased region" description="Low complexity" evidence="1">
    <location>
        <begin position="5106"/>
        <end position="5124"/>
    </location>
</feature>
<feature type="compositionally biased region" description="Low complexity" evidence="1">
    <location>
        <begin position="2814"/>
        <end position="2832"/>
    </location>
</feature>
<feature type="compositionally biased region" description="Polar residues" evidence="1">
    <location>
        <begin position="5090"/>
        <end position="5105"/>
    </location>
</feature>
<feature type="compositionally biased region" description="Basic and acidic residues" evidence="1">
    <location>
        <begin position="3629"/>
        <end position="3638"/>
    </location>
</feature>
<feature type="region of interest" description="Disordered" evidence="1">
    <location>
        <begin position="2785"/>
        <end position="2863"/>
    </location>
</feature>
<feature type="region of interest" description="Disordered" evidence="1">
    <location>
        <begin position="2722"/>
        <end position="2744"/>
    </location>
</feature>
<feature type="region of interest" description="Disordered" evidence="1">
    <location>
        <begin position="4477"/>
        <end position="4534"/>
    </location>
</feature>
<feature type="region of interest" description="Disordered" evidence="1">
    <location>
        <begin position="2414"/>
        <end position="2454"/>
    </location>
</feature>
<dbReference type="OrthoDB" id="43547at2759"/>
<feature type="compositionally biased region" description="Basic and acidic residues" evidence="1">
    <location>
        <begin position="4167"/>
        <end position="4178"/>
    </location>
</feature>
<dbReference type="InterPro" id="IPR033228">
    <property type="entry name" value="SZT2"/>
</dbReference>
<feature type="compositionally biased region" description="Low complexity" evidence="1">
    <location>
        <begin position="3249"/>
        <end position="3258"/>
    </location>
</feature>
<feature type="region of interest" description="Disordered" evidence="1">
    <location>
        <begin position="5005"/>
        <end position="5124"/>
    </location>
</feature>
<feature type="region of interest" description="Disordered" evidence="1">
    <location>
        <begin position="2292"/>
        <end position="2319"/>
    </location>
</feature>
<evidence type="ECO:0000313" key="2">
    <source>
        <dbReference type="EMBL" id="KAJ2680229.1"/>
    </source>
</evidence>
<organism evidence="2 3">
    <name type="scientific">Coemansia spiralis</name>
    <dbReference type="NCBI Taxonomy" id="417178"/>
    <lineage>
        <taxon>Eukaryota</taxon>
        <taxon>Fungi</taxon>
        <taxon>Fungi incertae sedis</taxon>
        <taxon>Zoopagomycota</taxon>
        <taxon>Kickxellomycotina</taxon>
        <taxon>Kickxellomycetes</taxon>
        <taxon>Kickxellales</taxon>
        <taxon>Kickxellaceae</taxon>
        <taxon>Coemansia</taxon>
    </lineage>
</organism>
<feature type="region of interest" description="Disordered" evidence="1">
    <location>
        <begin position="4355"/>
        <end position="4414"/>
    </location>
</feature>
<feature type="region of interest" description="Disordered" evidence="1">
    <location>
        <begin position="3930"/>
        <end position="3952"/>
    </location>
</feature>
<dbReference type="PANTHER" id="PTHR14918">
    <property type="entry name" value="KICSTOR COMPLEX PROTEIN SZT2"/>
    <property type="match status" value="1"/>
</dbReference>
<feature type="region of interest" description="Disordered" evidence="1">
    <location>
        <begin position="4808"/>
        <end position="4830"/>
    </location>
</feature>
<feature type="region of interest" description="Disordered" evidence="1">
    <location>
        <begin position="1368"/>
        <end position="1430"/>
    </location>
</feature>
<feature type="compositionally biased region" description="Polar residues" evidence="1">
    <location>
        <begin position="4813"/>
        <end position="4830"/>
    </location>
</feature>
<feature type="region of interest" description="Disordered" evidence="1">
    <location>
        <begin position="291"/>
        <end position="331"/>
    </location>
</feature>
<feature type="compositionally biased region" description="Basic and acidic residues" evidence="1">
    <location>
        <begin position="4236"/>
        <end position="4247"/>
    </location>
</feature>
<accession>A0A9W8L0N8</accession>
<feature type="compositionally biased region" description="Low complexity" evidence="1">
    <location>
        <begin position="2292"/>
        <end position="2304"/>
    </location>
</feature>
<feature type="compositionally biased region" description="Polar residues" evidence="1">
    <location>
        <begin position="611"/>
        <end position="620"/>
    </location>
</feature>
<feature type="compositionally biased region" description="Low complexity" evidence="1">
    <location>
        <begin position="1386"/>
        <end position="1408"/>
    </location>
</feature>
<feature type="region of interest" description="Disordered" evidence="1">
    <location>
        <begin position="3601"/>
        <end position="3642"/>
    </location>
</feature>
<gene>
    <name evidence="2" type="ORF">GGI25_000822</name>
</gene>
<feature type="compositionally biased region" description="Polar residues" evidence="1">
    <location>
        <begin position="2785"/>
        <end position="2803"/>
    </location>
</feature>
<feature type="compositionally biased region" description="Polar residues" evidence="1">
    <location>
        <begin position="5005"/>
        <end position="5042"/>
    </location>
</feature>
<feature type="compositionally biased region" description="Polar residues" evidence="1">
    <location>
        <begin position="3171"/>
        <end position="3181"/>
    </location>
</feature>